<organism evidence="1 2">
    <name type="scientific">Zobellia amurskyensis</name>
    <dbReference type="NCBI Taxonomy" id="248905"/>
    <lineage>
        <taxon>Bacteria</taxon>
        <taxon>Pseudomonadati</taxon>
        <taxon>Bacteroidota</taxon>
        <taxon>Flavobacteriia</taxon>
        <taxon>Flavobacteriales</taxon>
        <taxon>Flavobacteriaceae</taxon>
        <taxon>Zobellia</taxon>
    </lineage>
</organism>
<reference evidence="1 2" key="1">
    <citation type="journal article" date="2019" name="Mar. Drugs">
        <title>Comparative Genomics and CAZyme Genome Repertoires of Marine Zobellia amurskyensis KMM 3526(T) and Zobellia laminariae KMM 3676(T).</title>
        <authorList>
            <person name="Chernysheva N."/>
            <person name="Bystritskaya E."/>
            <person name="Stenkova A."/>
            <person name="Golovkin I."/>
            <person name="Nedashkovskaya O."/>
            <person name="Isaeva M."/>
        </authorList>
    </citation>
    <scope>NUCLEOTIDE SEQUENCE [LARGE SCALE GENOMIC DNA]</scope>
    <source>
        <strain evidence="1 2">KMM 3526</strain>
    </source>
</reference>
<dbReference type="AlphaFoldDB" id="A0A7X2ZR76"/>
<dbReference type="Proteomes" id="UP000540519">
    <property type="component" value="Unassembled WGS sequence"/>
</dbReference>
<protein>
    <submittedName>
        <fullName evidence="1">Uncharacterized protein</fullName>
    </submittedName>
</protein>
<keyword evidence="2" id="KW-1185">Reference proteome</keyword>
<sequence>MDMRSVIFFILLVVAVSCSSDLENQDATLKDALTNKTPVVDNVIACAASNENDDLVSVFFYPRDGATNVRYYETEDTNVSKNDYEQYYRLEIPAFDVFNGYLKKFEVAVSQERWVIVSFEEAGKIHLSNPIRLKHFTKPTEYISQNIKVDSLQTGMPLFSWEDGKYTDSKIYFQVVSDDADNLLSGTYTHENSFQYYNLDNVVLNITKGTPPALNAEADYDFTLMAVSEDNWVNLFSEIEF</sequence>
<accession>A0A7X2ZR76</accession>
<dbReference type="EMBL" id="RCNR01000005">
    <property type="protein sequence ID" value="MUH34892.1"/>
    <property type="molecule type" value="Genomic_DNA"/>
</dbReference>
<gene>
    <name evidence="1" type="ORF">D9O36_03485</name>
</gene>
<proteinExistence type="predicted"/>
<evidence type="ECO:0000313" key="2">
    <source>
        <dbReference type="Proteomes" id="UP000540519"/>
    </source>
</evidence>
<dbReference type="PROSITE" id="PS51257">
    <property type="entry name" value="PROKAR_LIPOPROTEIN"/>
    <property type="match status" value="1"/>
</dbReference>
<comment type="caution">
    <text evidence="1">The sequence shown here is derived from an EMBL/GenBank/DDBJ whole genome shotgun (WGS) entry which is preliminary data.</text>
</comment>
<evidence type="ECO:0000313" key="1">
    <source>
        <dbReference type="EMBL" id="MUH34892.1"/>
    </source>
</evidence>
<name>A0A7X2ZR76_9FLAO</name>